<gene>
    <name evidence="1" type="ORF">BDA99DRAFT_607170</name>
</gene>
<comment type="caution">
    <text evidence="1">The sequence shown here is derived from an EMBL/GenBank/DDBJ whole genome shotgun (WGS) entry which is preliminary data.</text>
</comment>
<accession>A0AAD5K4Q6</accession>
<dbReference type="Proteomes" id="UP001209540">
    <property type="component" value="Unassembled WGS sequence"/>
</dbReference>
<dbReference type="AlphaFoldDB" id="A0AAD5K4Q6"/>
<keyword evidence="2" id="KW-1185">Reference proteome</keyword>
<sequence length="273" mass="31625">MDNTNLRRCTGCKGNRPLEMFVANQETYNTCQRRRNRQSDVGKPLPKNFPHDELLTDIRTRIEAIDGYHYYQEFTPNPRKKLDRTFSCRINGLIDKPNAYVHLKIKHSIGHIARPPIDIYNVDDEIRLHIEETASQYILTRYPEQQALGVLTQPQVYYWWNCAFERQYKLDRVQFISTEMSIDRAITQGVQKVFTQVTSQYSGLGFVMPLFCTILQLSQMGEVEEVHVDSTFKTNRTGHEHFGIVATVNGVGVPFAYFLLKMTTTTTPLNNAH</sequence>
<proteinExistence type="predicted"/>
<name>A0AAD5K4Q6_9FUNG</name>
<organism evidence="1 2">
    <name type="scientific">Phascolomyces articulosus</name>
    <dbReference type="NCBI Taxonomy" id="60185"/>
    <lineage>
        <taxon>Eukaryota</taxon>
        <taxon>Fungi</taxon>
        <taxon>Fungi incertae sedis</taxon>
        <taxon>Mucoromycota</taxon>
        <taxon>Mucoromycotina</taxon>
        <taxon>Mucoromycetes</taxon>
        <taxon>Mucorales</taxon>
        <taxon>Lichtheimiaceae</taxon>
        <taxon>Phascolomyces</taxon>
    </lineage>
</organism>
<evidence type="ECO:0000313" key="1">
    <source>
        <dbReference type="EMBL" id="KAI9255269.1"/>
    </source>
</evidence>
<dbReference type="EMBL" id="JAIXMP010000023">
    <property type="protein sequence ID" value="KAI9255269.1"/>
    <property type="molecule type" value="Genomic_DNA"/>
</dbReference>
<reference evidence="1" key="2">
    <citation type="submission" date="2023-02" db="EMBL/GenBank/DDBJ databases">
        <authorList>
            <consortium name="DOE Joint Genome Institute"/>
            <person name="Mondo S.J."/>
            <person name="Chang Y."/>
            <person name="Wang Y."/>
            <person name="Ahrendt S."/>
            <person name="Andreopoulos W."/>
            <person name="Barry K."/>
            <person name="Beard J."/>
            <person name="Benny G.L."/>
            <person name="Blankenship S."/>
            <person name="Bonito G."/>
            <person name="Cuomo C."/>
            <person name="Desiro A."/>
            <person name="Gervers K.A."/>
            <person name="Hundley H."/>
            <person name="Kuo A."/>
            <person name="LaButti K."/>
            <person name="Lang B.F."/>
            <person name="Lipzen A."/>
            <person name="O'Donnell K."/>
            <person name="Pangilinan J."/>
            <person name="Reynolds N."/>
            <person name="Sandor L."/>
            <person name="Smith M.W."/>
            <person name="Tsang A."/>
            <person name="Grigoriev I.V."/>
            <person name="Stajich J.E."/>
            <person name="Spatafora J.W."/>
        </authorList>
    </citation>
    <scope>NUCLEOTIDE SEQUENCE</scope>
    <source>
        <strain evidence="1">RSA 2281</strain>
    </source>
</reference>
<protein>
    <submittedName>
        <fullName evidence="1">Uncharacterized protein</fullName>
    </submittedName>
</protein>
<reference evidence="1" key="1">
    <citation type="journal article" date="2022" name="IScience">
        <title>Evolution of zygomycete secretomes and the origins of terrestrial fungal ecologies.</title>
        <authorList>
            <person name="Chang Y."/>
            <person name="Wang Y."/>
            <person name="Mondo S."/>
            <person name="Ahrendt S."/>
            <person name="Andreopoulos W."/>
            <person name="Barry K."/>
            <person name="Beard J."/>
            <person name="Benny G.L."/>
            <person name="Blankenship S."/>
            <person name="Bonito G."/>
            <person name="Cuomo C."/>
            <person name="Desiro A."/>
            <person name="Gervers K.A."/>
            <person name="Hundley H."/>
            <person name="Kuo A."/>
            <person name="LaButti K."/>
            <person name="Lang B.F."/>
            <person name="Lipzen A."/>
            <person name="O'Donnell K."/>
            <person name="Pangilinan J."/>
            <person name="Reynolds N."/>
            <person name="Sandor L."/>
            <person name="Smith M.E."/>
            <person name="Tsang A."/>
            <person name="Grigoriev I.V."/>
            <person name="Stajich J.E."/>
            <person name="Spatafora J.W."/>
        </authorList>
    </citation>
    <scope>NUCLEOTIDE SEQUENCE</scope>
    <source>
        <strain evidence="1">RSA 2281</strain>
    </source>
</reference>
<evidence type="ECO:0000313" key="2">
    <source>
        <dbReference type="Proteomes" id="UP001209540"/>
    </source>
</evidence>